<reference evidence="3" key="1">
    <citation type="journal article" date="2010" name="Nat. Biotechnol.">
        <title>Draft genome sequence of the oilseed species Ricinus communis.</title>
        <authorList>
            <person name="Chan A.P."/>
            <person name="Crabtree J."/>
            <person name="Zhao Q."/>
            <person name="Lorenzi H."/>
            <person name="Orvis J."/>
            <person name="Puiu D."/>
            <person name="Melake-Berhan A."/>
            <person name="Jones K.M."/>
            <person name="Redman J."/>
            <person name="Chen G."/>
            <person name="Cahoon E.B."/>
            <person name="Gedil M."/>
            <person name="Stanke M."/>
            <person name="Haas B.J."/>
            <person name="Wortman J.R."/>
            <person name="Fraser-Liggett C.M."/>
            <person name="Ravel J."/>
            <person name="Rabinowicz P.D."/>
        </authorList>
    </citation>
    <scope>NUCLEOTIDE SEQUENCE [LARGE SCALE GENOMIC DNA]</scope>
    <source>
        <strain evidence="3">cv. Hale</strain>
    </source>
</reference>
<dbReference type="Proteomes" id="UP000008311">
    <property type="component" value="Unassembled WGS sequence"/>
</dbReference>
<evidence type="ECO:0000313" key="2">
    <source>
        <dbReference type="EMBL" id="EEF36218.1"/>
    </source>
</evidence>
<proteinExistence type="predicted"/>
<dbReference type="InParanoid" id="B9SJH3"/>
<evidence type="ECO:0008006" key="4">
    <source>
        <dbReference type="Google" id="ProtNLM"/>
    </source>
</evidence>
<keyword evidence="3" id="KW-1185">Reference proteome</keyword>
<name>B9SJH3_RICCO</name>
<organism evidence="2 3">
    <name type="scientific">Ricinus communis</name>
    <name type="common">Castor bean</name>
    <dbReference type="NCBI Taxonomy" id="3988"/>
    <lineage>
        <taxon>Eukaryota</taxon>
        <taxon>Viridiplantae</taxon>
        <taxon>Streptophyta</taxon>
        <taxon>Embryophyta</taxon>
        <taxon>Tracheophyta</taxon>
        <taxon>Spermatophyta</taxon>
        <taxon>Magnoliopsida</taxon>
        <taxon>eudicotyledons</taxon>
        <taxon>Gunneridae</taxon>
        <taxon>Pentapetalae</taxon>
        <taxon>rosids</taxon>
        <taxon>fabids</taxon>
        <taxon>Malpighiales</taxon>
        <taxon>Euphorbiaceae</taxon>
        <taxon>Acalyphoideae</taxon>
        <taxon>Acalypheae</taxon>
        <taxon>Ricinus</taxon>
    </lineage>
</organism>
<accession>B9SJH3</accession>
<sequence>MALSKASMVLFVAILLVMSSHQVLSAEKTEFPETNKLVTGRKLAQSTNFPPTYGTSPGGGCYPPYCN</sequence>
<dbReference type="AlphaFoldDB" id="B9SJH3"/>
<feature type="chain" id="PRO_5002889449" description="Transmembrane protein" evidence="1">
    <location>
        <begin position="26"/>
        <end position="67"/>
    </location>
</feature>
<feature type="signal peptide" evidence="1">
    <location>
        <begin position="1"/>
        <end position="25"/>
    </location>
</feature>
<gene>
    <name evidence="2" type="ORF">RCOM_0137540</name>
</gene>
<keyword evidence="1" id="KW-0732">Signal</keyword>
<dbReference type="EMBL" id="EQ973985">
    <property type="protein sequence ID" value="EEF36218.1"/>
    <property type="molecule type" value="Genomic_DNA"/>
</dbReference>
<evidence type="ECO:0000256" key="1">
    <source>
        <dbReference type="SAM" id="SignalP"/>
    </source>
</evidence>
<protein>
    <recommendedName>
        <fullName evidence="4">Transmembrane protein</fullName>
    </recommendedName>
</protein>
<evidence type="ECO:0000313" key="3">
    <source>
        <dbReference type="Proteomes" id="UP000008311"/>
    </source>
</evidence>